<organism evidence="1 2">
    <name type="scientific">Micavibrio aeruginosavorus</name>
    <dbReference type="NCBI Taxonomy" id="349221"/>
    <lineage>
        <taxon>Bacteria</taxon>
        <taxon>Pseudomonadati</taxon>
        <taxon>Bdellovibrionota</taxon>
        <taxon>Bdellovibrionia</taxon>
        <taxon>Bdellovibrionales</taxon>
        <taxon>Pseudobdellovibrionaceae</taxon>
        <taxon>Micavibrio</taxon>
    </lineage>
</organism>
<dbReference type="Pfam" id="PF02277">
    <property type="entry name" value="DBI_PRT"/>
    <property type="match status" value="2"/>
</dbReference>
<accession>A0A2W5FAB1</accession>
<reference evidence="1 2" key="1">
    <citation type="submission" date="2017-08" db="EMBL/GenBank/DDBJ databases">
        <title>Infants hospitalized years apart are colonized by the same room-sourced microbial strains.</title>
        <authorList>
            <person name="Brooks B."/>
            <person name="Olm M.R."/>
            <person name="Firek B.A."/>
            <person name="Baker R."/>
            <person name="Thomas B.C."/>
            <person name="Morowitz M.J."/>
            <person name="Banfield J.F."/>
        </authorList>
    </citation>
    <scope>NUCLEOTIDE SEQUENCE [LARGE SCALE GENOMIC DNA]</scope>
    <source>
        <strain evidence="1">S2_006_000_R2_64</strain>
    </source>
</reference>
<comment type="caution">
    <text evidence="1">The sequence shown here is derived from an EMBL/GenBank/DDBJ whole genome shotgun (WGS) entry which is preliminary data.</text>
</comment>
<protein>
    <recommendedName>
        <fullName evidence="3">Nicotinate-nucleotide--dimethylbenzimidazole phosphoribosyltransferase</fullName>
    </recommendedName>
</protein>
<dbReference type="SUPFAM" id="SSF52733">
    <property type="entry name" value="Nicotinate mononucleotide:5,6-dimethylbenzimidazole phosphoribosyltransferase (CobT)"/>
    <property type="match status" value="1"/>
</dbReference>
<sequence>CSPKLNHARVSLFFAHHGFAEKLKITDQNYNKYVKDNIEGTGKLNRLCQAANTDLRLYELDTTTPTMDCLGGDSSSQHSMDTDDMVKAIAYGMMSVEPGIDMISATAFGHGSEASARALYYVHSNISCDDLTVARLLKPNGGRKGFDALQQIGGFEIAALCGLVIAAKLANVPVLLEGETGAAVLSILKYENAGITDHCALTGWDEIKLGDVPFFAMFHAVPKEPGLAASSIIPLLKNQIILQGAN</sequence>
<evidence type="ECO:0000313" key="1">
    <source>
        <dbReference type="EMBL" id="PZP53041.1"/>
    </source>
</evidence>
<name>A0A2W5FAB1_9BACT</name>
<feature type="non-terminal residue" evidence="1">
    <location>
        <position position="1"/>
    </location>
</feature>
<dbReference type="AlphaFoldDB" id="A0A2W5FAB1"/>
<proteinExistence type="predicted"/>
<dbReference type="Gene3D" id="3.40.50.10210">
    <property type="match status" value="1"/>
</dbReference>
<evidence type="ECO:0000313" key="2">
    <source>
        <dbReference type="Proteomes" id="UP000249739"/>
    </source>
</evidence>
<dbReference type="InterPro" id="IPR003200">
    <property type="entry name" value="Nict_dMeBzImd_PRibTrfase"/>
</dbReference>
<dbReference type="InterPro" id="IPR036087">
    <property type="entry name" value="Nict_dMeBzImd_PRibTrfase_sf"/>
</dbReference>
<dbReference type="EMBL" id="QFOT01000202">
    <property type="protein sequence ID" value="PZP53041.1"/>
    <property type="molecule type" value="Genomic_DNA"/>
</dbReference>
<evidence type="ECO:0008006" key="3">
    <source>
        <dbReference type="Google" id="ProtNLM"/>
    </source>
</evidence>
<dbReference type="GO" id="GO:0008939">
    <property type="term" value="F:nicotinate-nucleotide-dimethylbenzimidazole phosphoribosyltransferase activity"/>
    <property type="evidence" value="ECO:0007669"/>
    <property type="project" value="InterPro"/>
</dbReference>
<gene>
    <name evidence="1" type="ORF">DI586_11435</name>
</gene>
<dbReference type="Proteomes" id="UP000249739">
    <property type="component" value="Unassembled WGS sequence"/>
</dbReference>